<gene>
    <name evidence="2" type="ORF">METZ01_LOCUS95789</name>
</gene>
<proteinExistence type="inferred from homology"/>
<feature type="non-terminal residue" evidence="2">
    <location>
        <position position="238"/>
    </location>
</feature>
<organism evidence="2">
    <name type="scientific">marine metagenome</name>
    <dbReference type="NCBI Taxonomy" id="408172"/>
    <lineage>
        <taxon>unclassified sequences</taxon>
        <taxon>metagenomes</taxon>
        <taxon>ecological metagenomes</taxon>
    </lineage>
</organism>
<dbReference type="CDD" id="cd05233">
    <property type="entry name" value="SDR_c"/>
    <property type="match status" value="1"/>
</dbReference>
<evidence type="ECO:0008006" key="3">
    <source>
        <dbReference type="Google" id="ProtNLM"/>
    </source>
</evidence>
<dbReference type="InterPro" id="IPR036291">
    <property type="entry name" value="NAD(P)-bd_dom_sf"/>
</dbReference>
<dbReference type="InterPro" id="IPR002347">
    <property type="entry name" value="SDR_fam"/>
</dbReference>
<sequence>MSASHEGQVVVVTGAGKGIGRAIAERFAGAGASVVVNDLESSRVDDVVASITAAGGTAVGGPADVSDSAQVETLFDTAVEAFGTVDVLVNNAGMVSPMLHFFEADEAWWRRIIDVNLTGHFLCSHRAARIMAANGAGVIINMSSGGATRAHRAFTAYDASKGGIEALTRAMALDLGPYGIRVCALMPGSIDTEGMDEAARRLRGENIPLGRPGDPDDMAGPALFLASDDARYITGDVL</sequence>
<evidence type="ECO:0000313" key="2">
    <source>
        <dbReference type="EMBL" id="SVA42935.1"/>
    </source>
</evidence>
<dbReference type="Pfam" id="PF13561">
    <property type="entry name" value="adh_short_C2"/>
    <property type="match status" value="1"/>
</dbReference>
<dbReference type="SUPFAM" id="SSF51735">
    <property type="entry name" value="NAD(P)-binding Rossmann-fold domains"/>
    <property type="match status" value="1"/>
</dbReference>
<dbReference type="EMBL" id="UINC01009580">
    <property type="protein sequence ID" value="SVA42935.1"/>
    <property type="molecule type" value="Genomic_DNA"/>
</dbReference>
<dbReference type="PANTHER" id="PTHR42760">
    <property type="entry name" value="SHORT-CHAIN DEHYDROGENASES/REDUCTASES FAMILY MEMBER"/>
    <property type="match status" value="1"/>
</dbReference>
<dbReference type="GO" id="GO:0030497">
    <property type="term" value="P:fatty acid elongation"/>
    <property type="evidence" value="ECO:0007669"/>
    <property type="project" value="TreeGrafter"/>
</dbReference>
<accession>A0A381VRK8</accession>
<dbReference type="PRINTS" id="PR00080">
    <property type="entry name" value="SDRFAMILY"/>
</dbReference>
<dbReference type="GO" id="GO:0016616">
    <property type="term" value="F:oxidoreductase activity, acting on the CH-OH group of donors, NAD or NADP as acceptor"/>
    <property type="evidence" value="ECO:0007669"/>
    <property type="project" value="TreeGrafter"/>
</dbReference>
<dbReference type="AlphaFoldDB" id="A0A381VRK8"/>
<name>A0A381VRK8_9ZZZZ</name>
<dbReference type="FunFam" id="3.40.50.720:FF:000084">
    <property type="entry name" value="Short-chain dehydrogenase reductase"/>
    <property type="match status" value="1"/>
</dbReference>
<evidence type="ECO:0000256" key="1">
    <source>
        <dbReference type="ARBA" id="ARBA00006484"/>
    </source>
</evidence>
<reference evidence="2" key="1">
    <citation type="submission" date="2018-05" db="EMBL/GenBank/DDBJ databases">
        <authorList>
            <person name="Lanie J.A."/>
            <person name="Ng W.-L."/>
            <person name="Kazmierczak K.M."/>
            <person name="Andrzejewski T.M."/>
            <person name="Davidsen T.M."/>
            <person name="Wayne K.J."/>
            <person name="Tettelin H."/>
            <person name="Glass J.I."/>
            <person name="Rusch D."/>
            <person name="Podicherti R."/>
            <person name="Tsui H.-C.T."/>
            <person name="Winkler M.E."/>
        </authorList>
    </citation>
    <scope>NUCLEOTIDE SEQUENCE</scope>
</reference>
<dbReference type="PANTHER" id="PTHR42760:SF40">
    <property type="entry name" value="3-OXOACYL-[ACYL-CARRIER-PROTEIN] REDUCTASE, CHLOROPLASTIC"/>
    <property type="match status" value="1"/>
</dbReference>
<dbReference type="PRINTS" id="PR00081">
    <property type="entry name" value="GDHRDH"/>
</dbReference>
<dbReference type="NCBIfam" id="NF005559">
    <property type="entry name" value="PRK07231.1"/>
    <property type="match status" value="1"/>
</dbReference>
<dbReference type="Gene3D" id="3.40.50.720">
    <property type="entry name" value="NAD(P)-binding Rossmann-like Domain"/>
    <property type="match status" value="1"/>
</dbReference>
<protein>
    <recommendedName>
        <fullName evidence="3">Short-chain dehydrogenase</fullName>
    </recommendedName>
</protein>
<comment type="similarity">
    <text evidence="1">Belongs to the short-chain dehydrogenases/reductases (SDR) family.</text>
</comment>